<dbReference type="GO" id="GO:0007399">
    <property type="term" value="P:nervous system development"/>
    <property type="evidence" value="ECO:0007669"/>
    <property type="project" value="InterPro"/>
</dbReference>
<evidence type="ECO:0000259" key="5">
    <source>
        <dbReference type="PROSITE" id="PS50102"/>
    </source>
</evidence>
<evidence type="ECO:0000256" key="1">
    <source>
        <dbReference type="ARBA" id="ARBA00004123"/>
    </source>
</evidence>
<evidence type="ECO:0000256" key="4">
    <source>
        <dbReference type="PROSITE-ProRule" id="PRU00176"/>
    </source>
</evidence>
<dbReference type="GO" id="GO:0005634">
    <property type="term" value="C:nucleus"/>
    <property type="evidence" value="ECO:0007669"/>
    <property type="project" value="UniProtKB-SubCell"/>
</dbReference>
<dbReference type="GO" id="GO:0000381">
    <property type="term" value="P:regulation of alternative mRNA splicing, via spliceosome"/>
    <property type="evidence" value="ECO:0007669"/>
    <property type="project" value="InterPro"/>
</dbReference>
<dbReference type="InterPro" id="IPR047131">
    <property type="entry name" value="RBFOX1-like"/>
</dbReference>
<comment type="subcellular location">
    <subcellularLocation>
        <location evidence="1">Nucleus</location>
    </subcellularLocation>
</comment>
<dbReference type="PANTHER" id="PTHR15597:SF22">
    <property type="entry name" value="RNA-BINDING FOX PROTEIN 1, ISOFORM H"/>
    <property type="match status" value="1"/>
</dbReference>
<evidence type="ECO:0000256" key="3">
    <source>
        <dbReference type="ARBA" id="ARBA00023242"/>
    </source>
</evidence>
<dbReference type="PANTHER" id="PTHR15597">
    <property type="entry name" value="ATAXIN 2-BINDING PROTEIN 1-RELATED"/>
    <property type="match status" value="1"/>
</dbReference>
<dbReference type="GO" id="GO:0003729">
    <property type="term" value="F:mRNA binding"/>
    <property type="evidence" value="ECO:0007669"/>
    <property type="project" value="TreeGrafter"/>
</dbReference>
<organism evidence="6 7">
    <name type="scientific">Parelaphostrongylus tenuis</name>
    <name type="common">Meningeal worm</name>
    <dbReference type="NCBI Taxonomy" id="148309"/>
    <lineage>
        <taxon>Eukaryota</taxon>
        <taxon>Metazoa</taxon>
        <taxon>Ecdysozoa</taxon>
        <taxon>Nematoda</taxon>
        <taxon>Chromadorea</taxon>
        <taxon>Rhabditida</taxon>
        <taxon>Rhabditina</taxon>
        <taxon>Rhabditomorpha</taxon>
        <taxon>Strongyloidea</taxon>
        <taxon>Metastrongylidae</taxon>
        <taxon>Parelaphostrongylus</taxon>
    </lineage>
</organism>
<dbReference type="SMART" id="SM00360">
    <property type="entry name" value="RRM"/>
    <property type="match status" value="1"/>
</dbReference>
<keyword evidence="7" id="KW-1185">Reference proteome</keyword>
<dbReference type="SUPFAM" id="SSF54928">
    <property type="entry name" value="RNA-binding domain, RBD"/>
    <property type="match status" value="1"/>
</dbReference>
<keyword evidence="3" id="KW-0539">Nucleus</keyword>
<gene>
    <name evidence="6" type="ORF">KIN20_025242</name>
</gene>
<name>A0AAD5MY60_PARTN</name>
<protein>
    <recommendedName>
        <fullName evidence="5">RRM domain-containing protein</fullName>
    </recommendedName>
</protein>
<dbReference type="Pfam" id="PF00076">
    <property type="entry name" value="RRM_1"/>
    <property type="match status" value="1"/>
</dbReference>
<reference evidence="6" key="1">
    <citation type="submission" date="2021-06" db="EMBL/GenBank/DDBJ databases">
        <title>Parelaphostrongylus tenuis whole genome reference sequence.</title>
        <authorList>
            <person name="Garwood T.J."/>
            <person name="Larsen P.A."/>
            <person name="Fountain-Jones N.M."/>
            <person name="Garbe J.R."/>
            <person name="Macchietto M.G."/>
            <person name="Kania S.A."/>
            <person name="Gerhold R.W."/>
            <person name="Richards J.E."/>
            <person name="Wolf T.M."/>
        </authorList>
    </citation>
    <scope>NUCLEOTIDE SEQUENCE</scope>
    <source>
        <strain evidence="6">MNPRO001-30</strain>
        <tissue evidence="6">Meninges</tissue>
    </source>
</reference>
<dbReference type="GO" id="GO:0005737">
    <property type="term" value="C:cytoplasm"/>
    <property type="evidence" value="ECO:0007669"/>
    <property type="project" value="TreeGrafter"/>
</dbReference>
<dbReference type="AlphaFoldDB" id="A0AAD5MY60"/>
<keyword evidence="2 4" id="KW-0694">RNA-binding</keyword>
<dbReference type="InterPro" id="IPR000504">
    <property type="entry name" value="RRM_dom"/>
</dbReference>
<proteinExistence type="predicted"/>
<dbReference type="EMBL" id="JAHQIW010005152">
    <property type="protein sequence ID" value="KAJ1365033.1"/>
    <property type="molecule type" value="Genomic_DNA"/>
</dbReference>
<dbReference type="Gene3D" id="3.30.70.330">
    <property type="match status" value="1"/>
</dbReference>
<evidence type="ECO:0000256" key="2">
    <source>
        <dbReference type="ARBA" id="ARBA00022884"/>
    </source>
</evidence>
<dbReference type="Proteomes" id="UP001196413">
    <property type="component" value="Unassembled WGS sequence"/>
</dbReference>
<accession>A0AAD5MY60</accession>
<evidence type="ECO:0000313" key="6">
    <source>
        <dbReference type="EMBL" id="KAJ1365033.1"/>
    </source>
</evidence>
<dbReference type="PROSITE" id="PS50102">
    <property type="entry name" value="RRM"/>
    <property type="match status" value="1"/>
</dbReference>
<evidence type="ECO:0000313" key="7">
    <source>
        <dbReference type="Proteomes" id="UP001196413"/>
    </source>
</evidence>
<comment type="caution">
    <text evidence="6">The sequence shown here is derived from an EMBL/GenBank/DDBJ whole genome shotgun (WGS) entry which is preliminary data.</text>
</comment>
<dbReference type="InterPro" id="IPR012677">
    <property type="entry name" value="Nucleotide-bd_a/b_plait_sf"/>
</dbReference>
<feature type="domain" description="RRM" evidence="5">
    <location>
        <begin position="29"/>
        <end position="105"/>
    </location>
</feature>
<dbReference type="InterPro" id="IPR035979">
    <property type="entry name" value="RBD_domain_sf"/>
</dbReference>
<sequence length="402" mass="42525">MVVSVAFRGLDCKADAARSGGSEDQFQDCRIYVSNIPFSFRSRDLIRMFSPFGKVSNAEIVMNERGSKGFGFVTLDSKQGSEAARAALNGIVVNGRVIEVKKATAMPIRRNSTISRPPRPPSVVPPEPNIVPPQKSGSDLFGFTPLHQVQPHSLLHPNSATEQLNALLLAQNQLNLPSLINPIAPVSVPYSNFFVPQQFPAHLQQPTLLTSGIPISPVGLSASFPLPLLYTGLPSTPFVTPTASNQPLNAALMALSSPALGYAAFIPSVHQAGIYFQPSAVPPSYGFATKDLSNATTGLSDLLGSLGMGSGLFPSSQIASNLAQCAPAHTVCSLDQSCVIDTSLHEEPLKEGRFGPIGSAIPPGNVSQSSPSIISNFPSTTTQSSSVALDGQYVSGMPFWWK</sequence>